<accession>M5AA77</accession>
<dbReference type="AlphaFoldDB" id="M5AA77"/>
<organism evidence="2 3">
    <name type="scientific">Levilactobacillus brevis KB290</name>
    <dbReference type="NCBI Taxonomy" id="1001583"/>
    <lineage>
        <taxon>Bacteria</taxon>
        <taxon>Bacillati</taxon>
        <taxon>Bacillota</taxon>
        <taxon>Bacilli</taxon>
        <taxon>Lactobacillales</taxon>
        <taxon>Lactobacillaceae</taxon>
        <taxon>Levilactobacillus</taxon>
    </lineage>
</organism>
<sequence length="73" mass="8065">MSRPEGGQSQPKVIDTGTLTNMATSYYVPAHLPRLAGGQSRQKVTDLVTLNQKNENQKRTLPDLGKVPRFTIN</sequence>
<dbReference type="Proteomes" id="UP000012042">
    <property type="component" value="Chromosome"/>
</dbReference>
<evidence type="ECO:0000256" key="1">
    <source>
        <dbReference type="SAM" id="MobiDB-lite"/>
    </source>
</evidence>
<gene>
    <name evidence="2" type="ORF">LVISKB_0008</name>
</gene>
<feature type="region of interest" description="Disordered" evidence="1">
    <location>
        <begin position="53"/>
        <end position="73"/>
    </location>
</feature>
<reference evidence="2 3" key="1">
    <citation type="journal article" date="2013" name="PLoS ONE">
        <title>Genomic Analysis by Deep Sequencing of the Probiotic Lactobacillus brevis KB290 Harboring Nine Plasmids Reveals Genomic Stability.</title>
        <authorList>
            <person name="Fukao M."/>
            <person name="Oshima K."/>
            <person name="Morita H."/>
            <person name="Toh H."/>
            <person name="Suda W."/>
            <person name="Kim S.W."/>
            <person name="Suzuki S."/>
            <person name="Yakabe T."/>
            <person name="Hattori M."/>
            <person name="Yajima N."/>
        </authorList>
    </citation>
    <scope>NUCLEOTIDE SEQUENCE [LARGE SCALE GENOMIC DNA]</scope>
    <source>
        <strain evidence="2 3">KB290</strain>
    </source>
</reference>
<name>M5AA77_LEVBR</name>
<dbReference type="HOGENOM" id="CLU_2700009_0_0_9"/>
<proteinExistence type="predicted"/>
<dbReference type="KEGG" id="lbk:LVISKB_0008"/>
<evidence type="ECO:0000313" key="3">
    <source>
        <dbReference type="Proteomes" id="UP000012042"/>
    </source>
</evidence>
<protein>
    <submittedName>
        <fullName evidence="2">Uncharacterized protein</fullName>
    </submittedName>
</protein>
<dbReference type="EMBL" id="AP012167">
    <property type="protein sequence ID" value="BAN05643.1"/>
    <property type="molecule type" value="Genomic_DNA"/>
</dbReference>
<evidence type="ECO:0000313" key="2">
    <source>
        <dbReference type="EMBL" id="BAN05643.1"/>
    </source>
</evidence>